<evidence type="ECO:0000313" key="3">
    <source>
        <dbReference type="Proteomes" id="UP000234585"/>
    </source>
</evidence>
<keyword evidence="1" id="KW-0812">Transmembrane</keyword>
<dbReference type="Proteomes" id="UP000234585">
    <property type="component" value="Unassembled WGS sequence"/>
</dbReference>
<keyword evidence="1" id="KW-0472">Membrane</keyword>
<dbReference type="EMBL" id="KZ559126">
    <property type="protein sequence ID" value="PLB40102.1"/>
    <property type="molecule type" value="Genomic_DNA"/>
</dbReference>
<sequence>MCMHAWCNVMAGLASRFTMIPRASLSLSQVVHSLFSCLFVCLFDSVSVSGFITLLSTRLYSSVSKYRIVPFTLLEHLFLYLYLYSSLNLDRIYIQTKKKTTKK</sequence>
<reference evidence="2 3" key="1">
    <citation type="submission" date="2017-12" db="EMBL/GenBank/DDBJ databases">
        <authorList>
            <consortium name="DOE Joint Genome Institute"/>
            <person name="Haridas S."/>
            <person name="Kjaerbolling I."/>
            <person name="Vesth T.C."/>
            <person name="Frisvad J.C."/>
            <person name="Nybo J.L."/>
            <person name="Theobald S."/>
            <person name="Kuo A."/>
            <person name="Bowyer P."/>
            <person name="Matsuda Y."/>
            <person name="Mondo S."/>
            <person name="Lyhne E.K."/>
            <person name="Kogle M.E."/>
            <person name="Clum A."/>
            <person name="Lipzen A."/>
            <person name="Salamov A."/>
            <person name="Ngan C.Y."/>
            <person name="Daum C."/>
            <person name="Chiniquy J."/>
            <person name="Barry K."/>
            <person name="LaButti K."/>
            <person name="Simmons B.A."/>
            <person name="Magnuson J.K."/>
            <person name="Mortensen U.H."/>
            <person name="Larsen T.O."/>
            <person name="Grigoriev I.V."/>
            <person name="Baker S.E."/>
            <person name="Andersen M.R."/>
            <person name="Nordberg H.P."/>
            <person name="Cantor M.N."/>
            <person name="Hua S.X."/>
        </authorList>
    </citation>
    <scope>NUCLEOTIDE SEQUENCE [LARGE SCALE GENOMIC DNA]</scope>
    <source>
        <strain evidence="2 3">CBS 102.13</strain>
    </source>
</reference>
<dbReference type="AlphaFoldDB" id="A0A2I2FHK1"/>
<keyword evidence="3" id="KW-1185">Reference proteome</keyword>
<name>A0A2I2FHK1_ASPCN</name>
<feature type="transmembrane region" description="Helical" evidence="1">
    <location>
        <begin position="66"/>
        <end position="83"/>
    </location>
</feature>
<protein>
    <submittedName>
        <fullName evidence="2">Uncharacterized protein</fullName>
    </submittedName>
</protein>
<gene>
    <name evidence="2" type="ORF">BDW47DRAFT_5874</name>
</gene>
<evidence type="ECO:0000256" key="1">
    <source>
        <dbReference type="SAM" id="Phobius"/>
    </source>
</evidence>
<accession>A0A2I2FHK1</accession>
<dbReference type="GeneID" id="36526531"/>
<feature type="transmembrane region" description="Helical" evidence="1">
    <location>
        <begin position="30"/>
        <end position="54"/>
    </location>
</feature>
<dbReference type="RefSeq" id="XP_024674114.1">
    <property type="nucleotide sequence ID" value="XM_024819371.1"/>
</dbReference>
<keyword evidence="1" id="KW-1133">Transmembrane helix</keyword>
<proteinExistence type="predicted"/>
<organism evidence="2 3">
    <name type="scientific">Aspergillus candidus</name>
    <dbReference type="NCBI Taxonomy" id="41067"/>
    <lineage>
        <taxon>Eukaryota</taxon>
        <taxon>Fungi</taxon>
        <taxon>Dikarya</taxon>
        <taxon>Ascomycota</taxon>
        <taxon>Pezizomycotina</taxon>
        <taxon>Eurotiomycetes</taxon>
        <taxon>Eurotiomycetidae</taxon>
        <taxon>Eurotiales</taxon>
        <taxon>Aspergillaceae</taxon>
        <taxon>Aspergillus</taxon>
        <taxon>Aspergillus subgen. Circumdati</taxon>
    </lineage>
</organism>
<evidence type="ECO:0000313" key="2">
    <source>
        <dbReference type="EMBL" id="PLB40102.1"/>
    </source>
</evidence>